<feature type="region of interest" description="Disordered" evidence="1">
    <location>
        <begin position="1"/>
        <end position="20"/>
    </location>
</feature>
<dbReference type="Proteomes" id="UP000006242">
    <property type="component" value="Unassembled WGS sequence"/>
</dbReference>
<name>U2FPL2_9GAMM</name>
<dbReference type="OrthoDB" id="7058820at2"/>
<evidence type="ECO:0000256" key="1">
    <source>
        <dbReference type="SAM" id="MobiDB-lite"/>
    </source>
</evidence>
<proteinExistence type="predicted"/>
<protein>
    <submittedName>
        <fullName evidence="2">Uncharacterized protein</fullName>
    </submittedName>
</protein>
<sequence>MSVLAHRKSQNNDQPSVLPRRHGTRLRHYWRSHGWACHDNIDIDLLRWGLVEEATDSAQASCFLLTDAGRAALGDTVVHNRKTRSRHAQVVEGVARHLVGLGRLVFTELSVHTVDTNTENARWAPCKPDVFSLTRSLRPDHLAPQVHEVKVRRSDLLGELRSGKIERYRELAAEVFFVIVEGIATVDEIPAEYGVIVWRDDGGYTFARAAQKRDYNLETRHWMAMARARPFMADDDSVQLSF</sequence>
<dbReference type="eggNOG" id="ENOG502ZAIT">
    <property type="taxonomic scope" value="Bacteria"/>
</dbReference>
<accession>U2FPL2</accession>
<reference evidence="2 3" key="1">
    <citation type="journal article" date="2011" name="J. Bacteriol.">
        <title>Genome sequence of Salinisphaera shabanensis, a gammaproteobacterium from the harsh, variable environment of the brine-seawater interface of the Shaban Deep in the Red Sea.</title>
        <authorList>
            <person name="Antunes A."/>
            <person name="Alam I."/>
            <person name="Bajic V.B."/>
            <person name="Stingl U."/>
        </authorList>
    </citation>
    <scope>NUCLEOTIDE SEQUENCE [LARGE SCALE GENOMIC DNA]</scope>
    <source>
        <strain evidence="2 3">E1L3A</strain>
    </source>
</reference>
<dbReference type="AlphaFoldDB" id="U2FPL2"/>
<keyword evidence="3" id="KW-1185">Reference proteome</keyword>
<evidence type="ECO:0000313" key="2">
    <source>
        <dbReference type="EMBL" id="ERJ18089.1"/>
    </source>
</evidence>
<dbReference type="EMBL" id="AFNV02000023">
    <property type="protein sequence ID" value="ERJ18089.1"/>
    <property type="molecule type" value="Genomic_DNA"/>
</dbReference>
<dbReference type="RefSeq" id="WP_021031813.1">
    <property type="nucleotide sequence ID" value="NZ_AFNV02000023.1"/>
</dbReference>
<organism evidence="2 3">
    <name type="scientific">Salinisphaera shabanensis E1L3A</name>
    <dbReference type="NCBI Taxonomy" id="1033802"/>
    <lineage>
        <taxon>Bacteria</taxon>
        <taxon>Pseudomonadati</taxon>
        <taxon>Pseudomonadota</taxon>
        <taxon>Gammaproteobacteria</taxon>
        <taxon>Salinisphaerales</taxon>
        <taxon>Salinisphaeraceae</taxon>
        <taxon>Salinisphaera</taxon>
    </lineage>
</organism>
<dbReference type="STRING" id="1033802.SSPSH_003004"/>
<gene>
    <name evidence="2" type="ORF">SSPSH_003004</name>
</gene>
<evidence type="ECO:0000313" key="3">
    <source>
        <dbReference type="Proteomes" id="UP000006242"/>
    </source>
</evidence>
<comment type="caution">
    <text evidence="2">The sequence shown here is derived from an EMBL/GenBank/DDBJ whole genome shotgun (WGS) entry which is preliminary data.</text>
</comment>
<reference evidence="2 3" key="2">
    <citation type="journal article" date="2013" name="PLoS ONE">
        <title>INDIGO - INtegrated Data Warehouse of MIcrobial GenOmes with Examples from the Red Sea Extremophiles.</title>
        <authorList>
            <person name="Alam I."/>
            <person name="Antunes A."/>
            <person name="Kamau A.A."/>
            <person name="Ba Alawi W."/>
            <person name="Kalkatawi M."/>
            <person name="Stingl U."/>
            <person name="Bajic V.B."/>
        </authorList>
    </citation>
    <scope>NUCLEOTIDE SEQUENCE [LARGE SCALE GENOMIC DNA]</scope>
    <source>
        <strain evidence="2 3">E1L3A</strain>
    </source>
</reference>